<organism evidence="1 2">
    <name type="scientific">Xanthomonas phage Suba</name>
    <dbReference type="NCBI Taxonomy" id="2674975"/>
    <lineage>
        <taxon>Viruses</taxon>
        <taxon>Duplodnaviria</taxon>
        <taxon>Heunggongvirae</taxon>
        <taxon>Uroviricota</taxon>
        <taxon>Caudoviricetes</taxon>
        <taxon>Stanbaylleyvirinae</taxon>
        <taxon>Subavirus</taxon>
        <taxon>Subavirus suba</taxon>
    </lineage>
</organism>
<evidence type="ECO:0000313" key="2">
    <source>
        <dbReference type="Proteomes" id="UP000464334"/>
    </source>
</evidence>
<reference evidence="1 2" key="1">
    <citation type="submission" date="2019-12" db="EMBL/GenBank/DDBJ databases">
        <authorList>
            <person name="Ansaldi M."/>
            <person name="Clavijo F."/>
        </authorList>
    </citation>
    <scope>NUCLEOTIDE SEQUENCE [LARGE SCALE GENOMIC DNA]</scope>
</reference>
<protein>
    <submittedName>
        <fullName evidence="1">Uncharacterized protein</fullName>
    </submittedName>
</protein>
<accession>A0A679KGN4</accession>
<evidence type="ECO:0000313" key="1">
    <source>
        <dbReference type="EMBL" id="CAA2409879.1"/>
    </source>
</evidence>
<dbReference type="Proteomes" id="UP000464334">
    <property type="component" value="Chromosome"/>
</dbReference>
<proteinExistence type="predicted"/>
<dbReference type="RefSeq" id="YP_010742805.1">
    <property type="nucleotide sequence ID" value="NC_073092.1"/>
</dbReference>
<dbReference type="EMBL" id="LR743530">
    <property type="protein sequence ID" value="CAA2409879.1"/>
    <property type="molecule type" value="Genomic_DNA"/>
</dbReference>
<keyword evidence="2" id="KW-1185">Reference proteome</keyword>
<sequence length="53" mass="6185">MKLFVNTENLGEIDEQDIAEDDDLTEYDAERILALAVGQGYTDWPGRKWRRVQ</sequence>
<dbReference type="GeneID" id="79707345"/>
<dbReference type="KEGG" id="vg:79707345"/>
<name>A0A679KGN4_9CAUD</name>